<comment type="similarity">
    <text evidence="1">Belongs to the ABC transporter superfamily.</text>
</comment>
<dbReference type="PROSITE" id="PS50893">
    <property type="entry name" value="ABC_TRANSPORTER_2"/>
    <property type="match status" value="1"/>
</dbReference>
<dbReference type="AlphaFoldDB" id="A0AB36EC71"/>
<dbReference type="GO" id="GO:0016887">
    <property type="term" value="F:ATP hydrolysis activity"/>
    <property type="evidence" value="ECO:0007669"/>
    <property type="project" value="InterPro"/>
</dbReference>
<dbReference type="EMBL" id="LXKT01000029">
    <property type="protein sequence ID" value="OCJ32848.1"/>
    <property type="molecule type" value="Genomic_DNA"/>
</dbReference>
<dbReference type="Pfam" id="PF00005">
    <property type="entry name" value="ABC_tran"/>
    <property type="match status" value="1"/>
</dbReference>
<accession>A0AB36EC71</accession>
<evidence type="ECO:0000256" key="1">
    <source>
        <dbReference type="ARBA" id="ARBA00005417"/>
    </source>
</evidence>
<dbReference type="RefSeq" id="WP_065689156.1">
    <property type="nucleotide sequence ID" value="NZ_LXKT01000029.1"/>
</dbReference>
<gene>
    <name evidence="7" type="ORF">A6U91_22000</name>
</gene>
<dbReference type="InterPro" id="IPR017871">
    <property type="entry name" value="ABC_transporter-like_CS"/>
</dbReference>
<comment type="caution">
    <text evidence="7">The sequence shown here is derived from an EMBL/GenBank/DDBJ whole genome shotgun (WGS) entry which is preliminary data.</text>
</comment>
<dbReference type="InterPro" id="IPR003593">
    <property type="entry name" value="AAA+_ATPase"/>
</dbReference>
<protein>
    <submittedName>
        <fullName evidence="7">ABC transporter ATP-binding protein</fullName>
    </submittedName>
</protein>
<dbReference type="InterPro" id="IPR027417">
    <property type="entry name" value="P-loop_NTPase"/>
</dbReference>
<keyword evidence="5" id="KW-0029">Amino-acid transport</keyword>
<dbReference type="SUPFAM" id="SSF52540">
    <property type="entry name" value="P-loop containing nucleoside triphosphate hydrolases"/>
    <property type="match status" value="1"/>
</dbReference>
<evidence type="ECO:0000256" key="3">
    <source>
        <dbReference type="ARBA" id="ARBA00022741"/>
    </source>
</evidence>
<dbReference type="SMART" id="SM00382">
    <property type="entry name" value="AAA"/>
    <property type="match status" value="1"/>
</dbReference>
<dbReference type="PROSITE" id="PS00211">
    <property type="entry name" value="ABC_TRANSPORTER_1"/>
    <property type="match status" value="1"/>
</dbReference>
<dbReference type="GO" id="GO:0015658">
    <property type="term" value="F:branched-chain amino acid transmembrane transporter activity"/>
    <property type="evidence" value="ECO:0007669"/>
    <property type="project" value="TreeGrafter"/>
</dbReference>
<evidence type="ECO:0000256" key="2">
    <source>
        <dbReference type="ARBA" id="ARBA00022448"/>
    </source>
</evidence>
<evidence type="ECO:0000259" key="6">
    <source>
        <dbReference type="PROSITE" id="PS50893"/>
    </source>
</evidence>
<keyword evidence="4 7" id="KW-0067">ATP-binding</keyword>
<dbReference type="GO" id="GO:0015807">
    <property type="term" value="P:L-amino acid transport"/>
    <property type="evidence" value="ECO:0007669"/>
    <property type="project" value="TreeGrafter"/>
</dbReference>
<organism evidence="7 8">
    <name type="scientific">Agrobacterium tumefaciens</name>
    <dbReference type="NCBI Taxonomy" id="358"/>
    <lineage>
        <taxon>Bacteria</taxon>
        <taxon>Pseudomonadati</taxon>
        <taxon>Pseudomonadota</taxon>
        <taxon>Alphaproteobacteria</taxon>
        <taxon>Hyphomicrobiales</taxon>
        <taxon>Rhizobiaceae</taxon>
        <taxon>Rhizobium/Agrobacterium group</taxon>
        <taxon>Agrobacterium</taxon>
        <taxon>Agrobacterium tumefaciens complex</taxon>
    </lineage>
</organism>
<dbReference type="GO" id="GO:0005524">
    <property type="term" value="F:ATP binding"/>
    <property type="evidence" value="ECO:0007669"/>
    <property type="project" value="UniProtKB-KW"/>
</dbReference>
<name>A0AB36EC71_AGRTU</name>
<evidence type="ECO:0000313" key="8">
    <source>
        <dbReference type="Proteomes" id="UP000093451"/>
    </source>
</evidence>
<dbReference type="InterPro" id="IPR003439">
    <property type="entry name" value="ABC_transporter-like_ATP-bd"/>
</dbReference>
<dbReference type="CDD" id="cd03224">
    <property type="entry name" value="ABC_TM1139_LivF_branched"/>
    <property type="match status" value="1"/>
</dbReference>
<evidence type="ECO:0000256" key="5">
    <source>
        <dbReference type="ARBA" id="ARBA00022970"/>
    </source>
</evidence>
<reference evidence="7 8" key="1">
    <citation type="journal article" date="2016" name="PeerJ">
        <title>Gall-ID: tools for genotyping gall-causing phytopathogenic bacteria.</title>
        <authorList>
            <person name="Davis E.W.II."/>
            <person name="Weisberg A.J."/>
            <person name="Tabima J.F."/>
            <person name="Grunwald N.J."/>
            <person name="Chang J.H."/>
        </authorList>
    </citation>
    <scope>NUCLEOTIDE SEQUENCE [LARGE SCALE GENOMIC DNA]</scope>
    <source>
        <strain evidence="7 8">N2/73</strain>
    </source>
</reference>
<feature type="domain" description="ABC transporter" evidence="6">
    <location>
        <begin position="2"/>
        <end position="229"/>
    </location>
</feature>
<evidence type="ECO:0000313" key="7">
    <source>
        <dbReference type="EMBL" id="OCJ32848.1"/>
    </source>
</evidence>
<proteinExistence type="inferred from homology"/>
<dbReference type="PANTHER" id="PTHR43820">
    <property type="entry name" value="HIGH-AFFINITY BRANCHED-CHAIN AMINO ACID TRANSPORT ATP-BINDING PROTEIN LIVF"/>
    <property type="match status" value="1"/>
</dbReference>
<keyword evidence="2" id="KW-0813">Transport</keyword>
<sequence>MLEIRNLKGGWDETTVVDDLSISVRPKETIAILGRNGVGKTTLLELITGRCRRHGGALIFDGTDISSLSTQRRAQLGIGYVPQTREVFPSLSVRENITVACRPGFWDEKRLMELFPSLAKRAANLGGQLSGGEQQMLAIARALAGNPKLLLMDEPSEGLAPVVVEQLVVAMKELATSASLAIVLVEQRADIGLELCDRYVVVERGKIVNQGASQALAGDDAKIGQLIGLSVH</sequence>
<dbReference type="InterPro" id="IPR052156">
    <property type="entry name" value="BCAA_Transport_ATP-bd_LivF"/>
</dbReference>
<keyword evidence="3" id="KW-0547">Nucleotide-binding</keyword>
<evidence type="ECO:0000256" key="4">
    <source>
        <dbReference type="ARBA" id="ARBA00022840"/>
    </source>
</evidence>
<dbReference type="PANTHER" id="PTHR43820:SF2">
    <property type="entry name" value="ABC TRANSPORTER ATP-BINDING PROTEIN"/>
    <property type="match status" value="1"/>
</dbReference>
<dbReference type="Proteomes" id="UP000093451">
    <property type="component" value="Unassembled WGS sequence"/>
</dbReference>
<dbReference type="Gene3D" id="3.40.50.300">
    <property type="entry name" value="P-loop containing nucleotide triphosphate hydrolases"/>
    <property type="match status" value="1"/>
</dbReference>